<organism evidence="5 6">
    <name type="scientific">Microlunatus parietis</name>
    <dbReference type="NCBI Taxonomy" id="682979"/>
    <lineage>
        <taxon>Bacteria</taxon>
        <taxon>Bacillati</taxon>
        <taxon>Actinomycetota</taxon>
        <taxon>Actinomycetes</taxon>
        <taxon>Propionibacteriales</taxon>
        <taxon>Propionibacteriaceae</taxon>
        <taxon>Microlunatus</taxon>
    </lineage>
</organism>
<dbReference type="InterPro" id="IPR011663">
    <property type="entry name" value="UTRA"/>
</dbReference>
<accession>A0A7Y9LAL7</accession>
<keyword evidence="1" id="KW-0805">Transcription regulation</keyword>
<reference evidence="5 6" key="1">
    <citation type="submission" date="2020-07" db="EMBL/GenBank/DDBJ databases">
        <title>Sequencing the genomes of 1000 actinobacteria strains.</title>
        <authorList>
            <person name="Klenk H.-P."/>
        </authorList>
    </citation>
    <scope>NUCLEOTIDE SEQUENCE [LARGE SCALE GENOMIC DNA]</scope>
    <source>
        <strain evidence="5 6">DSM 22083</strain>
    </source>
</reference>
<dbReference type="EMBL" id="JACCBU010000001">
    <property type="protein sequence ID" value="NYE72974.1"/>
    <property type="molecule type" value="Genomic_DNA"/>
</dbReference>
<dbReference type="GO" id="GO:0045892">
    <property type="term" value="P:negative regulation of DNA-templated transcription"/>
    <property type="evidence" value="ECO:0007669"/>
    <property type="project" value="TreeGrafter"/>
</dbReference>
<dbReference type="CDD" id="cd07377">
    <property type="entry name" value="WHTH_GntR"/>
    <property type="match status" value="1"/>
</dbReference>
<dbReference type="GO" id="GO:0003677">
    <property type="term" value="F:DNA binding"/>
    <property type="evidence" value="ECO:0007669"/>
    <property type="project" value="UniProtKB-KW"/>
</dbReference>
<evidence type="ECO:0000256" key="3">
    <source>
        <dbReference type="ARBA" id="ARBA00023163"/>
    </source>
</evidence>
<dbReference type="PANTHER" id="PTHR44846:SF1">
    <property type="entry name" value="MANNOSYL-D-GLYCERATE TRANSPORT_METABOLISM SYSTEM REPRESSOR MNGR-RELATED"/>
    <property type="match status" value="1"/>
</dbReference>
<evidence type="ECO:0000313" key="5">
    <source>
        <dbReference type="EMBL" id="NYE72974.1"/>
    </source>
</evidence>
<dbReference type="InterPro" id="IPR036390">
    <property type="entry name" value="WH_DNA-bd_sf"/>
</dbReference>
<sequence>MTKHATVREFLLQQIEQRSKAHDRLPTERDLGEQLGVSRLTVRHALRELESQGLIYRIQGSGTFVAEPQIRKGTELTSFSEDMRARNLRPAARLLQASTVAATAEQSWRLGVSPGTDLHYLSRIRLADDQPMCLEDVWLVASLAPDLLEHDLQGSLYETLERDYKIIIDRADQEVRATVLDPEQAALLAVPPYTPALEVERIGYTRRGAAVEFARSRYRSDRYSIASSLRRR</sequence>
<dbReference type="InterPro" id="IPR036388">
    <property type="entry name" value="WH-like_DNA-bd_sf"/>
</dbReference>
<dbReference type="PANTHER" id="PTHR44846">
    <property type="entry name" value="MANNOSYL-D-GLYCERATE TRANSPORT/METABOLISM SYSTEM REPRESSOR MNGR-RELATED"/>
    <property type="match status" value="1"/>
</dbReference>
<name>A0A7Y9LAL7_9ACTN</name>
<dbReference type="Proteomes" id="UP000569914">
    <property type="component" value="Unassembled WGS sequence"/>
</dbReference>
<evidence type="ECO:0000259" key="4">
    <source>
        <dbReference type="PROSITE" id="PS50949"/>
    </source>
</evidence>
<dbReference type="Gene3D" id="3.40.1410.10">
    <property type="entry name" value="Chorismate lyase-like"/>
    <property type="match status" value="1"/>
</dbReference>
<evidence type="ECO:0000313" key="6">
    <source>
        <dbReference type="Proteomes" id="UP000569914"/>
    </source>
</evidence>
<keyword evidence="6" id="KW-1185">Reference proteome</keyword>
<protein>
    <submittedName>
        <fullName evidence="5">GntR family transcriptional regulator</fullName>
    </submittedName>
</protein>
<comment type="caution">
    <text evidence="5">The sequence shown here is derived from an EMBL/GenBank/DDBJ whole genome shotgun (WGS) entry which is preliminary data.</text>
</comment>
<dbReference type="InterPro" id="IPR028978">
    <property type="entry name" value="Chorismate_lyase_/UTRA_dom_sf"/>
</dbReference>
<gene>
    <name evidence="5" type="ORF">BKA15_004303</name>
</gene>
<keyword evidence="3" id="KW-0804">Transcription</keyword>
<dbReference type="SUPFAM" id="SSF64288">
    <property type="entry name" value="Chorismate lyase-like"/>
    <property type="match status" value="1"/>
</dbReference>
<dbReference type="Pfam" id="PF07702">
    <property type="entry name" value="UTRA"/>
    <property type="match status" value="1"/>
</dbReference>
<evidence type="ECO:0000256" key="2">
    <source>
        <dbReference type="ARBA" id="ARBA00023125"/>
    </source>
</evidence>
<dbReference type="PROSITE" id="PS50949">
    <property type="entry name" value="HTH_GNTR"/>
    <property type="match status" value="1"/>
</dbReference>
<dbReference type="InterPro" id="IPR000524">
    <property type="entry name" value="Tscrpt_reg_HTH_GntR"/>
</dbReference>
<dbReference type="SMART" id="SM00345">
    <property type="entry name" value="HTH_GNTR"/>
    <property type="match status" value="1"/>
</dbReference>
<proteinExistence type="predicted"/>
<dbReference type="GO" id="GO:0003700">
    <property type="term" value="F:DNA-binding transcription factor activity"/>
    <property type="evidence" value="ECO:0007669"/>
    <property type="project" value="InterPro"/>
</dbReference>
<dbReference type="Pfam" id="PF00392">
    <property type="entry name" value="GntR"/>
    <property type="match status" value="1"/>
</dbReference>
<feature type="domain" description="HTH gntR-type" evidence="4">
    <location>
        <begin position="1"/>
        <end position="68"/>
    </location>
</feature>
<dbReference type="AlphaFoldDB" id="A0A7Y9LAL7"/>
<evidence type="ECO:0000256" key="1">
    <source>
        <dbReference type="ARBA" id="ARBA00023015"/>
    </source>
</evidence>
<dbReference type="PRINTS" id="PR00035">
    <property type="entry name" value="HTHGNTR"/>
</dbReference>
<dbReference type="SUPFAM" id="SSF46785">
    <property type="entry name" value="Winged helix' DNA-binding domain"/>
    <property type="match status" value="1"/>
</dbReference>
<keyword evidence="2" id="KW-0238">DNA-binding</keyword>
<dbReference type="Gene3D" id="1.10.10.10">
    <property type="entry name" value="Winged helix-like DNA-binding domain superfamily/Winged helix DNA-binding domain"/>
    <property type="match status" value="1"/>
</dbReference>
<dbReference type="SMART" id="SM00866">
    <property type="entry name" value="UTRA"/>
    <property type="match status" value="1"/>
</dbReference>
<dbReference type="InterPro" id="IPR050679">
    <property type="entry name" value="Bact_HTH_transcr_reg"/>
</dbReference>